<dbReference type="EMBL" id="BAABCJ010000007">
    <property type="protein sequence ID" value="GAA3711085.1"/>
    <property type="molecule type" value="Genomic_DNA"/>
</dbReference>
<reference evidence="3" key="1">
    <citation type="journal article" date="2019" name="Int. J. Syst. Evol. Microbiol.">
        <title>The Global Catalogue of Microorganisms (GCM) 10K type strain sequencing project: providing services to taxonomists for standard genome sequencing and annotation.</title>
        <authorList>
            <consortium name="The Broad Institute Genomics Platform"/>
            <consortium name="The Broad Institute Genome Sequencing Center for Infectious Disease"/>
            <person name="Wu L."/>
            <person name="Ma J."/>
        </authorList>
    </citation>
    <scope>NUCLEOTIDE SEQUENCE [LARGE SCALE GENOMIC DNA]</scope>
    <source>
        <strain evidence="3">JCM 16961</strain>
    </source>
</reference>
<organism evidence="2 3">
    <name type="scientific">Zhihengliuella alba</name>
    <dbReference type="NCBI Taxonomy" id="547018"/>
    <lineage>
        <taxon>Bacteria</taxon>
        <taxon>Bacillati</taxon>
        <taxon>Actinomycetota</taxon>
        <taxon>Actinomycetes</taxon>
        <taxon>Micrococcales</taxon>
        <taxon>Micrococcaceae</taxon>
        <taxon>Zhihengliuella</taxon>
    </lineage>
</organism>
<feature type="region of interest" description="Disordered" evidence="1">
    <location>
        <begin position="1"/>
        <end position="38"/>
    </location>
</feature>
<dbReference type="Proteomes" id="UP001501536">
    <property type="component" value="Unassembled WGS sequence"/>
</dbReference>
<evidence type="ECO:0000256" key="1">
    <source>
        <dbReference type="SAM" id="MobiDB-lite"/>
    </source>
</evidence>
<feature type="compositionally biased region" description="Polar residues" evidence="1">
    <location>
        <begin position="1"/>
        <end position="12"/>
    </location>
</feature>
<evidence type="ECO:0000313" key="2">
    <source>
        <dbReference type="EMBL" id="GAA3711085.1"/>
    </source>
</evidence>
<dbReference type="InterPro" id="IPR027417">
    <property type="entry name" value="P-loop_NTPase"/>
</dbReference>
<keyword evidence="3" id="KW-1185">Reference proteome</keyword>
<accession>A0ABP7DYV9</accession>
<evidence type="ECO:0000313" key="3">
    <source>
        <dbReference type="Proteomes" id="UP001501536"/>
    </source>
</evidence>
<dbReference type="SUPFAM" id="SSF52540">
    <property type="entry name" value="P-loop containing nucleoside triphosphate hydrolases"/>
    <property type="match status" value="1"/>
</dbReference>
<dbReference type="Gene3D" id="3.40.50.300">
    <property type="entry name" value="P-loop containing nucleotide triphosphate hydrolases"/>
    <property type="match status" value="1"/>
</dbReference>
<dbReference type="RefSeq" id="WP_344885428.1">
    <property type="nucleotide sequence ID" value="NZ_BAABCJ010000007.1"/>
</dbReference>
<proteinExistence type="predicted"/>
<protein>
    <submittedName>
        <fullName evidence="2">DUF1611 domain-containing protein</fullName>
    </submittedName>
</protein>
<name>A0ABP7DYV9_9MICC</name>
<sequence length="409" mass="42407">MTVTDTRTSTLPGTGMAGLHAPAPRAESRPEGRAAAAEPESFLAPTFEAVRPGLHEEALAEERLLAARPAYTTRFVAGHVAAAPSGYALRSGAGVVPQAGDVVLARVLEIGQHKRLESPVSRKALLFPGQEILVAYGHRYAPDQFLAYVPSSLEPCDLVAGGGLASQVRKAHARVEEATRIEPIGLLADDDGVVNLRDHAPERLVAAERLPDALPPIFAVLGSSMNSGKSTTVGCLVNGLSNAGLAVAAGKVTGTGAGNDVNLFRDAGATRVMDFTDFGYPTTFQTDYAEICQLLTSMVAALAADAPDVIVLEIADGIFQGETGRLLADPLFHRVVDSTLFAAQEALGALSGSSILRESGVEVAAISGVLTASPLAAAEAAGHVPERIIPTFDLCRPEVAASLLAGARR</sequence>
<gene>
    <name evidence="2" type="ORF">GCM10022377_25720</name>
</gene>
<comment type="caution">
    <text evidence="2">The sequence shown here is derived from an EMBL/GenBank/DDBJ whole genome shotgun (WGS) entry which is preliminary data.</text>
</comment>